<proteinExistence type="predicted"/>
<dbReference type="Gene3D" id="3.40.50.1820">
    <property type="entry name" value="alpha/beta hydrolase"/>
    <property type="match status" value="1"/>
</dbReference>
<dbReference type="SUPFAM" id="SSF53474">
    <property type="entry name" value="alpha/beta-Hydrolases"/>
    <property type="match status" value="1"/>
</dbReference>
<sequence length="289" mass="32149">MYQHVKFPSQGGAISAHLYLPKNKPQTHYPIIILCHGFCGVKELLLPAYAERFAEQGYAALTFDYRGFGESEGEPGRLVPALQIEDINAAIEWVSTQQNIDASRIGLWGTSFGGANSIIAASLNPKVQCVVAQLTFADGESVITGEMNVEEKGKFVSTLERMRDKKAKTGKEMMVPIAKVLGDPQSVEFFNNFKDDFPALNIKIPFLTVWETMNHKPINALALLNKPLLVVAAGEDGVNPASESKKLFEHANEPKQLHIERGATHYQVYSGKFFESVVKQELNWFDKYL</sequence>
<evidence type="ECO:0000259" key="1">
    <source>
        <dbReference type="Pfam" id="PF00561"/>
    </source>
</evidence>
<dbReference type="InterPro" id="IPR029058">
    <property type="entry name" value="AB_hydrolase_fold"/>
</dbReference>
<dbReference type="PANTHER" id="PTHR47751:SF2">
    <property type="entry name" value="DLTD N-TERMINAL DOMAIN PROTEIN (AFU_ORTHOLOGUE AFUA_8G00380)-RELATED"/>
    <property type="match status" value="1"/>
</dbReference>
<dbReference type="RefSeq" id="WP_065679244.1">
    <property type="nucleotide sequence ID" value="NZ_AP025461.1"/>
</dbReference>
<dbReference type="Gene3D" id="1.10.10.800">
    <property type="match status" value="1"/>
</dbReference>
<accession>A0A1C3IT39</accession>
<feature type="domain" description="AB hydrolase-1" evidence="1">
    <location>
        <begin position="30"/>
        <end position="268"/>
    </location>
</feature>
<organism evidence="2 3">
    <name type="scientific">Vibrio atlanticus</name>
    <dbReference type="NCBI Taxonomy" id="693153"/>
    <lineage>
        <taxon>Bacteria</taxon>
        <taxon>Pseudomonadati</taxon>
        <taxon>Pseudomonadota</taxon>
        <taxon>Gammaproteobacteria</taxon>
        <taxon>Vibrionales</taxon>
        <taxon>Vibrionaceae</taxon>
        <taxon>Vibrio</taxon>
    </lineage>
</organism>
<dbReference type="AlphaFoldDB" id="A0A1C3IT39"/>
<protein>
    <submittedName>
        <fullName evidence="2">Esterase FrsA</fullName>
    </submittedName>
</protein>
<dbReference type="InterPro" id="IPR000073">
    <property type="entry name" value="AB_hydrolase_1"/>
</dbReference>
<dbReference type="PANTHER" id="PTHR47751">
    <property type="entry name" value="SUPERFAMILY HYDROLASE, PUTATIVE (AFU_ORTHOLOGUE AFUA_2G16580)-RELATED"/>
    <property type="match status" value="1"/>
</dbReference>
<dbReference type="Pfam" id="PF00561">
    <property type="entry name" value="Abhydrolase_1"/>
    <property type="match status" value="1"/>
</dbReference>
<gene>
    <name evidence="2" type="primary">frsA_1</name>
    <name evidence="2" type="ORF">VAT7223_02272</name>
</gene>
<dbReference type="EMBL" id="FLQP01000028">
    <property type="protein sequence ID" value="SBS64582.1"/>
    <property type="molecule type" value="Genomic_DNA"/>
</dbReference>
<dbReference type="InterPro" id="IPR051411">
    <property type="entry name" value="Polyketide_trans_af380"/>
</dbReference>
<evidence type="ECO:0000313" key="2">
    <source>
        <dbReference type="EMBL" id="SBS64582.1"/>
    </source>
</evidence>
<reference evidence="3" key="1">
    <citation type="submission" date="2016-06" db="EMBL/GenBank/DDBJ databases">
        <authorList>
            <person name="Rodrigo-Torres Lidia"/>
            <person name="Arahal R.David."/>
        </authorList>
    </citation>
    <scope>NUCLEOTIDE SEQUENCE [LARGE SCALE GENOMIC DNA]</scope>
    <source>
        <strain evidence="3">CECT 7223</strain>
    </source>
</reference>
<evidence type="ECO:0000313" key="3">
    <source>
        <dbReference type="Proteomes" id="UP000092876"/>
    </source>
</evidence>
<dbReference type="Proteomes" id="UP000092876">
    <property type="component" value="Unassembled WGS sequence"/>
</dbReference>
<dbReference type="GeneID" id="94234957"/>
<name>A0A1C3IT39_9VIBR</name>